<dbReference type="EMBL" id="FN653085">
    <property type="protein sequence ID" value="CBY11486.1"/>
    <property type="molecule type" value="Genomic_DNA"/>
</dbReference>
<accession>E4XNP8</accession>
<keyword evidence="3" id="KW-1185">Reference proteome</keyword>
<feature type="region of interest" description="Disordered" evidence="1">
    <location>
        <begin position="294"/>
        <end position="314"/>
    </location>
</feature>
<feature type="compositionally biased region" description="Basic residues" evidence="1">
    <location>
        <begin position="592"/>
        <end position="601"/>
    </location>
</feature>
<reference evidence="2" key="1">
    <citation type="journal article" date="2010" name="Science">
        <title>Plasticity of animal genome architecture unmasked by rapid evolution of a pelagic tunicate.</title>
        <authorList>
            <person name="Denoeud F."/>
            <person name="Henriet S."/>
            <person name="Mungpakdee S."/>
            <person name="Aury J.M."/>
            <person name="Da Silva C."/>
            <person name="Brinkmann H."/>
            <person name="Mikhaleva J."/>
            <person name="Olsen L.C."/>
            <person name="Jubin C."/>
            <person name="Canestro C."/>
            <person name="Bouquet J.M."/>
            <person name="Danks G."/>
            <person name="Poulain J."/>
            <person name="Campsteijn C."/>
            <person name="Adamski M."/>
            <person name="Cross I."/>
            <person name="Yadetie F."/>
            <person name="Muffato M."/>
            <person name="Louis A."/>
            <person name="Butcher S."/>
            <person name="Tsagkogeorga G."/>
            <person name="Konrad A."/>
            <person name="Singh S."/>
            <person name="Jensen M.F."/>
            <person name="Cong E.H."/>
            <person name="Eikeseth-Otteraa H."/>
            <person name="Noel B."/>
            <person name="Anthouard V."/>
            <person name="Porcel B.M."/>
            <person name="Kachouri-Lafond R."/>
            <person name="Nishino A."/>
            <person name="Ugolini M."/>
            <person name="Chourrout P."/>
            <person name="Nishida H."/>
            <person name="Aasland R."/>
            <person name="Huzurbazar S."/>
            <person name="Westhof E."/>
            <person name="Delsuc F."/>
            <person name="Lehrach H."/>
            <person name="Reinhardt R."/>
            <person name="Weissenbach J."/>
            <person name="Roy S.W."/>
            <person name="Artiguenave F."/>
            <person name="Postlethwait J.H."/>
            <person name="Manak J.R."/>
            <person name="Thompson E.M."/>
            <person name="Jaillon O."/>
            <person name="Du Pasquier L."/>
            <person name="Boudinot P."/>
            <person name="Liberles D.A."/>
            <person name="Volff J.N."/>
            <person name="Philippe H."/>
            <person name="Lenhard B."/>
            <person name="Roest Crollius H."/>
            <person name="Wincker P."/>
            <person name="Chourrout D."/>
        </authorList>
    </citation>
    <scope>NUCLEOTIDE SEQUENCE [LARGE SCALE GENOMIC DNA]</scope>
</reference>
<dbReference type="AlphaFoldDB" id="E4XNP8"/>
<evidence type="ECO:0000313" key="2">
    <source>
        <dbReference type="EMBL" id="CBY11486.1"/>
    </source>
</evidence>
<evidence type="ECO:0000256" key="1">
    <source>
        <dbReference type="SAM" id="MobiDB-lite"/>
    </source>
</evidence>
<feature type="compositionally biased region" description="Basic and acidic residues" evidence="1">
    <location>
        <begin position="602"/>
        <end position="612"/>
    </location>
</feature>
<organism evidence="2">
    <name type="scientific">Oikopleura dioica</name>
    <name type="common">Tunicate</name>
    <dbReference type="NCBI Taxonomy" id="34765"/>
    <lineage>
        <taxon>Eukaryota</taxon>
        <taxon>Metazoa</taxon>
        <taxon>Chordata</taxon>
        <taxon>Tunicata</taxon>
        <taxon>Appendicularia</taxon>
        <taxon>Copelata</taxon>
        <taxon>Oikopleuridae</taxon>
        <taxon>Oikopleura</taxon>
    </lineage>
</organism>
<dbReference type="InParanoid" id="E4XNP8"/>
<protein>
    <submittedName>
        <fullName evidence="2">Uncharacterized protein</fullName>
    </submittedName>
</protein>
<dbReference type="Proteomes" id="UP000001307">
    <property type="component" value="Unassembled WGS sequence"/>
</dbReference>
<evidence type="ECO:0000313" key="3">
    <source>
        <dbReference type="Proteomes" id="UP000001307"/>
    </source>
</evidence>
<sequence>MRGANWAHEEWERIGLRKRRKNKRIDAQEMEDLVKKLKIERPNKPYGWTIIQSHLVKALEEHFGFTLTSTALQILKSFITTETRKQASEDLYEPKPPAYFQWEKMKKIWDMLWLPAPRGELETRHKVVCVSYICYVTGARTKEACEVMIEDLEEKSEGDETFLRMPLRVSKSNSKKTRRESLILISRPTDILPIMKRLKSAIGKRKTELPQAHGMRLGYILNSSIGGVEDDCIINSCRWKDGAMLRYYRNHFLEITKHGSAYKIFKRNEEVRIEPQLPQKIKTQTVLRVVKKMNSTETQTDGNTPEADSESDDEFEGGIFRNLLSMRTPLNKDREIGTCGTINCAMKLVTAADGIHSSEQKWKRLNLQCSMLLQPMSMFLATRTLTKMTSGRKMVLKDAVDSAQENLFYELMNLRAFKDNLRASSKMSWVLRDWEMVRDNIVTKLARLDASVDRSLAEVDKTISKKIENDGLESDLESPRDNLEDLETEIRNSVRANEARGKFSIIYLVKSDDETPLVVIFKHDNYTILDTTEPEWTFNTRIDWDGEEKTVSKILEQTSKNLREFKSAQNALIIAISGEEFVSREAKMTSRRYRRWSGKRQRPQEPRTSEDE</sequence>
<feature type="compositionally biased region" description="Polar residues" evidence="1">
    <location>
        <begin position="294"/>
        <end position="303"/>
    </location>
</feature>
<gene>
    <name evidence="2" type="ORF">GSOID_T00016649001</name>
</gene>
<feature type="region of interest" description="Disordered" evidence="1">
    <location>
        <begin position="592"/>
        <end position="612"/>
    </location>
</feature>
<name>E4XNP8_OIKDI</name>
<proteinExistence type="predicted"/>